<name>A0ABN6WRU9_9GAMM</name>
<keyword evidence="3" id="KW-1185">Reference proteome</keyword>
<dbReference type="EMBL" id="AP027271">
    <property type="protein sequence ID" value="BDX04334.1"/>
    <property type="molecule type" value="Genomic_DNA"/>
</dbReference>
<keyword evidence="1" id="KW-0472">Membrane</keyword>
<reference evidence="2 3" key="1">
    <citation type="submission" date="2023-01" db="EMBL/GenBank/DDBJ databases">
        <title>Complete genome sequence of Marinomonas pontica strain 200518_36.</title>
        <authorList>
            <person name="Ueki S."/>
            <person name="Gajardo G."/>
            <person name="Maruyama F."/>
        </authorList>
    </citation>
    <scope>NUCLEOTIDE SEQUENCE [LARGE SCALE GENOMIC DNA]</scope>
    <source>
        <strain evidence="2 3">200518_36</strain>
    </source>
</reference>
<protein>
    <recommendedName>
        <fullName evidence="4">Methyl-accepting chemotaxis protein</fullName>
    </recommendedName>
</protein>
<keyword evidence="1" id="KW-0812">Transmembrane</keyword>
<accession>A0ABN6WRU9</accession>
<keyword evidence="1" id="KW-1133">Transmembrane helix</keyword>
<dbReference type="RefSeq" id="WP_338269394.1">
    <property type="nucleotide sequence ID" value="NZ_AP027271.1"/>
</dbReference>
<dbReference type="Proteomes" id="UP001307608">
    <property type="component" value="Chromosome"/>
</dbReference>
<sequence length="109" mass="11941">MLVNLSFKTKLLILLITAILGLVIVTFVAIGGLASQKEANNELRNLSKIQASNDHLSIQMLEIADGLRSISEENFQEYLATANQQIEQNATTITANIEQANSQDLKEAL</sequence>
<evidence type="ECO:0000313" key="2">
    <source>
        <dbReference type="EMBL" id="BDX04334.1"/>
    </source>
</evidence>
<organism evidence="2 3">
    <name type="scientific">Marinomonas pontica</name>
    <dbReference type="NCBI Taxonomy" id="264739"/>
    <lineage>
        <taxon>Bacteria</taxon>
        <taxon>Pseudomonadati</taxon>
        <taxon>Pseudomonadota</taxon>
        <taxon>Gammaproteobacteria</taxon>
        <taxon>Oceanospirillales</taxon>
        <taxon>Oceanospirillaceae</taxon>
        <taxon>Marinomonas</taxon>
    </lineage>
</organism>
<evidence type="ECO:0008006" key="4">
    <source>
        <dbReference type="Google" id="ProtNLM"/>
    </source>
</evidence>
<feature type="transmembrane region" description="Helical" evidence="1">
    <location>
        <begin position="12"/>
        <end position="34"/>
    </location>
</feature>
<gene>
    <name evidence="2" type="ORF">MACH16_30820</name>
</gene>
<evidence type="ECO:0000256" key="1">
    <source>
        <dbReference type="SAM" id="Phobius"/>
    </source>
</evidence>
<proteinExistence type="predicted"/>
<evidence type="ECO:0000313" key="3">
    <source>
        <dbReference type="Proteomes" id="UP001307608"/>
    </source>
</evidence>